<dbReference type="EMBL" id="NIVC01001164">
    <property type="protein sequence ID" value="PAA71452.1"/>
    <property type="molecule type" value="Genomic_DNA"/>
</dbReference>
<dbReference type="OrthoDB" id="6020705at2759"/>
<dbReference type="InterPro" id="IPR052212">
    <property type="entry name" value="PH-like_domain"/>
</dbReference>
<reference evidence="5 6" key="1">
    <citation type="submission" date="2017-06" db="EMBL/GenBank/DDBJ databases">
        <title>A platform for efficient transgenesis in Macrostomum lignano, a flatworm model organism for stem cell research.</title>
        <authorList>
            <person name="Berezikov E."/>
        </authorList>
    </citation>
    <scope>NUCLEOTIDE SEQUENCE [LARGE SCALE GENOMIC DNA]</scope>
    <source>
        <strain evidence="5">DV1</strain>
        <tissue evidence="5">Whole organism</tissue>
    </source>
</reference>
<feature type="compositionally biased region" description="Low complexity" evidence="2">
    <location>
        <begin position="371"/>
        <end position="391"/>
    </location>
</feature>
<evidence type="ECO:0000313" key="5">
    <source>
        <dbReference type="EMBL" id="PAA71452.1"/>
    </source>
</evidence>
<feature type="region of interest" description="Disordered" evidence="2">
    <location>
        <begin position="290"/>
        <end position="311"/>
    </location>
</feature>
<dbReference type="PROSITE" id="PS50003">
    <property type="entry name" value="PH_DOMAIN"/>
    <property type="match status" value="1"/>
</dbReference>
<organism evidence="5 6">
    <name type="scientific">Macrostomum lignano</name>
    <dbReference type="NCBI Taxonomy" id="282301"/>
    <lineage>
        <taxon>Eukaryota</taxon>
        <taxon>Metazoa</taxon>
        <taxon>Spiralia</taxon>
        <taxon>Lophotrochozoa</taxon>
        <taxon>Platyhelminthes</taxon>
        <taxon>Rhabditophora</taxon>
        <taxon>Macrostomorpha</taxon>
        <taxon>Macrostomida</taxon>
        <taxon>Macrostomidae</taxon>
        <taxon>Macrostomum</taxon>
    </lineage>
</organism>
<keyword evidence="3" id="KW-1133">Transmembrane helix</keyword>
<dbReference type="InterPro" id="IPR001849">
    <property type="entry name" value="PH_domain"/>
</dbReference>
<keyword evidence="6" id="KW-1185">Reference proteome</keyword>
<evidence type="ECO:0000256" key="1">
    <source>
        <dbReference type="SAM" id="Coils"/>
    </source>
</evidence>
<feature type="domain" description="PH" evidence="4">
    <location>
        <begin position="579"/>
        <end position="693"/>
    </location>
</feature>
<dbReference type="SUPFAM" id="SSF50729">
    <property type="entry name" value="PH domain-like"/>
    <property type="match status" value="1"/>
</dbReference>
<keyword evidence="3" id="KW-0472">Membrane</keyword>
<evidence type="ECO:0000256" key="2">
    <source>
        <dbReference type="SAM" id="MobiDB-lite"/>
    </source>
</evidence>
<keyword evidence="3" id="KW-0812">Transmembrane</keyword>
<name>A0A267FEN6_9PLAT</name>
<accession>A0A267FEN6</accession>
<dbReference type="Proteomes" id="UP000215902">
    <property type="component" value="Unassembled WGS sequence"/>
</dbReference>
<evidence type="ECO:0000259" key="4">
    <source>
        <dbReference type="PROSITE" id="PS50003"/>
    </source>
</evidence>
<protein>
    <recommendedName>
        <fullName evidence="4">PH domain-containing protein</fullName>
    </recommendedName>
</protein>
<feature type="region of interest" description="Disordered" evidence="2">
    <location>
        <begin position="356"/>
        <end position="417"/>
    </location>
</feature>
<evidence type="ECO:0000256" key="3">
    <source>
        <dbReference type="SAM" id="Phobius"/>
    </source>
</evidence>
<dbReference type="Gene3D" id="2.30.29.30">
    <property type="entry name" value="Pleckstrin-homology domain (PH domain)/Phosphotyrosine-binding domain (PTB)"/>
    <property type="match status" value="1"/>
</dbReference>
<feature type="non-terminal residue" evidence="5">
    <location>
        <position position="1"/>
    </location>
</feature>
<sequence>SSNAKAKAVRKCKQSTVWNFFFIFCRNFCAFLSANFLLSHSLCSLAGLPLCEGGGPPLPSNNPVTRRRTLIVTNGSLLKNAELTAQLSSPDLTFEDQRCYAVAKGISSSRRDRLMQLRDCSNSDSEASQGESSPDQLKALETRLEEVQTRMRQLEAISQERRDRRSSFAQGRELLSVAKQCYAERMKELANERKQTELLLEDARSSVQALEEQLEQLRQSPSPLDEADYHQSLKVIEKKLEAQQKVFEDLEFMDLEQQARADEEREQLFRQLVSHQAGLIAEFRSVAAESSADRAGGPDGENVDGATAGTDDAELQKLRAEREQLLDAIELERRRRLLTAQSADCGLAIDNGDEAVAADESSDSSRLGDFSQQGGLRQRQLSQGRAQSSSQFRSAGRPLQHALSEDSLPSGFSQGPSMKILSQLGEQVRQRRRAQSSVAKVGLQAPQEVSDTYENASSSYELLLTSEADVTSSGGAMTVSEPAAVETGMLRSGRQFEQGGSGCSSGSRPDSAGHSYDGGNQEASTGATALKEEQSGNSRKSRPLTHYLPVSDPNFDLRGHLIGLGHPLEGLRVQVGVATSRCYGYLAIPAGKFRPWKRRWFVLDRYRKTLAYYADSTEARVKSFISFCDIIDAYTDRFCCGSGGGGSSGSRKRQSDSTFCIGTVDKKRGIIRCLAPSPEAMRVWLDSVIISAEGYLLMLQDRRA</sequence>
<evidence type="ECO:0000313" key="6">
    <source>
        <dbReference type="Proteomes" id="UP000215902"/>
    </source>
</evidence>
<dbReference type="SMART" id="SM00233">
    <property type="entry name" value="PH"/>
    <property type="match status" value="1"/>
</dbReference>
<gene>
    <name evidence="5" type="ORF">BOX15_Mlig001165g1</name>
</gene>
<proteinExistence type="predicted"/>
<dbReference type="Pfam" id="PF00169">
    <property type="entry name" value="PH"/>
    <property type="match status" value="1"/>
</dbReference>
<comment type="caution">
    <text evidence="5">The sequence shown here is derived from an EMBL/GenBank/DDBJ whole genome shotgun (WGS) entry which is preliminary data.</text>
</comment>
<dbReference type="InterPro" id="IPR011993">
    <property type="entry name" value="PH-like_dom_sf"/>
</dbReference>
<feature type="coiled-coil region" evidence="1">
    <location>
        <begin position="137"/>
        <end position="220"/>
    </location>
</feature>
<dbReference type="AlphaFoldDB" id="A0A267FEN6"/>
<feature type="region of interest" description="Disordered" evidence="2">
    <location>
        <begin position="494"/>
        <end position="546"/>
    </location>
</feature>
<keyword evidence="1" id="KW-0175">Coiled coil</keyword>
<dbReference type="PANTHER" id="PTHR12156">
    <property type="entry name" value="PLECKSTRIN HOMOLOGY-LIKE DOMAIN, FAMILY B, MEMBER 3"/>
    <property type="match status" value="1"/>
</dbReference>
<feature type="transmembrane region" description="Helical" evidence="3">
    <location>
        <begin position="20"/>
        <end position="38"/>
    </location>
</feature>
<dbReference type="PANTHER" id="PTHR12156:SF5">
    <property type="entry name" value="FI18040P1"/>
    <property type="match status" value="1"/>
</dbReference>